<reference evidence="9" key="1">
    <citation type="journal article" date="2019" name="Int. J. Syst. Evol. Microbiol.">
        <title>The Global Catalogue of Microorganisms (GCM) 10K type strain sequencing project: providing services to taxonomists for standard genome sequencing and annotation.</title>
        <authorList>
            <consortium name="The Broad Institute Genomics Platform"/>
            <consortium name="The Broad Institute Genome Sequencing Center for Infectious Disease"/>
            <person name="Wu L."/>
            <person name="Ma J."/>
        </authorList>
    </citation>
    <scope>NUCLEOTIDE SEQUENCE [LARGE SCALE GENOMIC DNA]</scope>
    <source>
        <strain evidence="9">KCTC 23701</strain>
    </source>
</reference>
<dbReference type="Gene3D" id="3.60.130.10">
    <property type="entry name" value="Clavaminate synthase-like"/>
    <property type="match status" value="1"/>
</dbReference>
<dbReference type="RefSeq" id="WP_189462026.1">
    <property type="nucleotide sequence ID" value="NZ_BMYO01000010.1"/>
</dbReference>
<dbReference type="InterPro" id="IPR042098">
    <property type="entry name" value="TauD-like_sf"/>
</dbReference>
<evidence type="ECO:0000313" key="9">
    <source>
        <dbReference type="Proteomes" id="UP000604737"/>
    </source>
</evidence>
<keyword evidence="2" id="KW-0479">Metal-binding</keyword>
<evidence type="ECO:0000256" key="2">
    <source>
        <dbReference type="ARBA" id="ARBA00022723"/>
    </source>
</evidence>
<dbReference type="SUPFAM" id="SSF51197">
    <property type="entry name" value="Clavaminate synthase-like"/>
    <property type="match status" value="1"/>
</dbReference>
<protein>
    <recommendedName>
        <fullName evidence="7">TauD/TfdA-like domain-containing protein</fullName>
    </recommendedName>
</protein>
<evidence type="ECO:0000256" key="4">
    <source>
        <dbReference type="ARBA" id="ARBA00023002"/>
    </source>
</evidence>
<dbReference type="PANTHER" id="PTHR30468">
    <property type="entry name" value="ALPHA-KETOGLUTARATE-DEPENDENT SULFONATE DIOXYGENASE"/>
    <property type="match status" value="1"/>
</dbReference>
<dbReference type="Proteomes" id="UP000604737">
    <property type="component" value="Unassembled WGS sequence"/>
</dbReference>
<keyword evidence="9" id="KW-1185">Reference proteome</keyword>
<accession>A0ABQ3H385</accession>
<evidence type="ECO:0000256" key="1">
    <source>
        <dbReference type="ARBA" id="ARBA00005896"/>
    </source>
</evidence>
<keyword evidence="5" id="KW-0408">Iron</keyword>
<name>A0ABQ3H385_9NEIS</name>
<keyword evidence="4" id="KW-0560">Oxidoreductase</keyword>
<evidence type="ECO:0000256" key="6">
    <source>
        <dbReference type="SAM" id="MobiDB-lite"/>
    </source>
</evidence>
<keyword evidence="3" id="KW-0223">Dioxygenase</keyword>
<comment type="caution">
    <text evidence="8">The sequence shown here is derived from an EMBL/GenBank/DDBJ whole genome shotgun (WGS) entry which is preliminary data.</text>
</comment>
<dbReference type="InterPro" id="IPR003819">
    <property type="entry name" value="TauD/TfdA-like"/>
</dbReference>
<evidence type="ECO:0000256" key="3">
    <source>
        <dbReference type="ARBA" id="ARBA00022964"/>
    </source>
</evidence>
<feature type="domain" description="TauD/TfdA-like" evidence="7">
    <location>
        <begin position="42"/>
        <end position="313"/>
    </location>
</feature>
<dbReference type="PANTHER" id="PTHR30468:SF1">
    <property type="entry name" value="ALPHA-KETOGLUTARATE-DEPENDENT SULFONATE DIOXYGENASE"/>
    <property type="match status" value="1"/>
</dbReference>
<dbReference type="InterPro" id="IPR051323">
    <property type="entry name" value="AtsK-like"/>
</dbReference>
<evidence type="ECO:0000313" key="8">
    <source>
        <dbReference type="EMBL" id="GHD68214.1"/>
    </source>
</evidence>
<sequence length="321" mass="35283">MTAVPPLTSQLSRAFYALNATGRPDAIQPPEQITIRKNDGALGAIVEGLDANRPQAAETILRLKQAQHDHFILIFKGQQLSEAALLTFATYFGSVFNPPEDVPVLASSDGGKTPDVVPVSNAPGGYTGNGELTPHADHQWTPIPSAGSLLHAVELPGTGGDTSFYNIHQAYEDLDAETKAQIAGLQHITYNPFLRIVDNARRAQRGQSPEWPAYRTPDREPLGPGFPAPLVRTHPESGKKVLWLSTHTENEVLGVDPAVGQALIARLRAHIQQPQYRYEHKWTLGDIVFWDNRATLHSRTAFPEHERRVLKRVSIAGSRPF</sequence>
<evidence type="ECO:0000256" key="5">
    <source>
        <dbReference type="ARBA" id="ARBA00023004"/>
    </source>
</evidence>
<feature type="region of interest" description="Disordered" evidence="6">
    <location>
        <begin position="205"/>
        <end position="231"/>
    </location>
</feature>
<organism evidence="8 9">
    <name type="scientific">Jeongeupia chitinilytica</name>
    <dbReference type="NCBI Taxonomy" id="1041641"/>
    <lineage>
        <taxon>Bacteria</taxon>
        <taxon>Pseudomonadati</taxon>
        <taxon>Pseudomonadota</taxon>
        <taxon>Betaproteobacteria</taxon>
        <taxon>Neisseriales</taxon>
        <taxon>Chitinibacteraceae</taxon>
        <taxon>Jeongeupia</taxon>
    </lineage>
</organism>
<dbReference type="EMBL" id="BMYO01000010">
    <property type="protein sequence ID" value="GHD68214.1"/>
    <property type="molecule type" value="Genomic_DNA"/>
</dbReference>
<gene>
    <name evidence="8" type="ORF">GCM10007350_33000</name>
</gene>
<proteinExistence type="inferred from homology"/>
<dbReference type="Pfam" id="PF02668">
    <property type="entry name" value="TauD"/>
    <property type="match status" value="1"/>
</dbReference>
<evidence type="ECO:0000259" key="7">
    <source>
        <dbReference type="Pfam" id="PF02668"/>
    </source>
</evidence>
<comment type="similarity">
    <text evidence="1">Belongs to the TfdA dioxygenase family.</text>
</comment>